<reference evidence="2" key="1">
    <citation type="submission" date="2016-11" db="UniProtKB">
        <authorList>
            <consortium name="WormBaseParasite"/>
        </authorList>
    </citation>
    <scope>IDENTIFICATION</scope>
    <source>
        <strain evidence="2">KR3021</strain>
    </source>
</reference>
<evidence type="ECO:0000313" key="2">
    <source>
        <dbReference type="WBParaSite" id="RSKR_0001058400.1"/>
    </source>
</evidence>
<dbReference type="Proteomes" id="UP000095286">
    <property type="component" value="Unplaced"/>
</dbReference>
<protein>
    <submittedName>
        <fullName evidence="2">Glutathione transferase</fullName>
    </submittedName>
</protein>
<evidence type="ECO:0000313" key="1">
    <source>
        <dbReference type="Proteomes" id="UP000095286"/>
    </source>
</evidence>
<proteinExistence type="predicted"/>
<dbReference type="WBParaSite" id="RSKR_0001058400.1">
    <property type="protein sequence ID" value="RSKR_0001058400.1"/>
    <property type="gene ID" value="RSKR_0001058400"/>
</dbReference>
<sequence length="215" mass="24612">MVGELSNVVVNYFDVMGKAEVIRILLGYNGQTFKDNRVPHDDTWPAIKEKLTLPFGQMPTLEFELDGKKEILAQSRAIELFLAKHFGLLPECEVGVAKVLQYCLGIDDLTANFRPLLLEQDVEKKGQIMKVLINDHVKPFLVRYDAFLKSNGTGFLVGKKLSVADLALYQFLWLVINKFNIELDVSLVELSKFFERIGNDEKLKKYIESRPDTKW</sequence>
<accession>A0AC35UE35</accession>
<organism evidence="1 2">
    <name type="scientific">Rhabditophanes sp. KR3021</name>
    <dbReference type="NCBI Taxonomy" id="114890"/>
    <lineage>
        <taxon>Eukaryota</taxon>
        <taxon>Metazoa</taxon>
        <taxon>Ecdysozoa</taxon>
        <taxon>Nematoda</taxon>
        <taxon>Chromadorea</taxon>
        <taxon>Rhabditida</taxon>
        <taxon>Tylenchina</taxon>
        <taxon>Panagrolaimomorpha</taxon>
        <taxon>Strongyloidoidea</taxon>
        <taxon>Alloionematidae</taxon>
        <taxon>Rhabditophanes</taxon>
    </lineage>
</organism>
<name>A0AC35UE35_9BILA</name>